<comment type="subcellular location">
    <subcellularLocation>
        <location evidence="1 9">Endoplasmic reticulum membrane</location>
        <topology evidence="1 9">Multi-pass membrane protein</topology>
    </subcellularLocation>
</comment>
<feature type="transmembrane region" description="Helical" evidence="12">
    <location>
        <begin position="459"/>
        <end position="477"/>
    </location>
</feature>
<feature type="transmembrane region" description="Helical" evidence="12">
    <location>
        <begin position="435"/>
        <end position="453"/>
    </location>
</feature>
<evidence type="ECO:0000256" key="2">
    <source>
        <dbReference type="ARBA" id="ARBA00009010"/>
    </source>
</evidence>
<feature type="transmembrane region" description="Helical" evidence="12">
    <location>
        <begin position="355"/>
        <end position="377"/>
    </location>
</feature>
<feature type="active site" evidence="10">
    <location>
        <position position="449"/>
    </location>
</feature>
<dbReference type="GO" id="GO:0008203">
    <property type="term" value="P:cholesterol metabolic process"/>
    <property type="evidence" value="ECO:0007669"/>
    <property type="project" value="TreeGrafter"/>
</dbReference>
<dbReference type="KEGG" id="fas:105265222"/>
<dbReference type="RefSeq" id="XP_011300923.1">
    <property type="nucleotide sequence ID" value="XM_011302621.1"/>
</dbReference>
<dbReference type="Pfam" id="PF03062">
    <property type="entry name" value="MBOAT"/>
    <property type="match status" value="1"/>
</dbReference>
<feature type="transmembrane region" description="Helical" evidence="12">
    <location>
        <begin position="127"/>
        <end position="144"/>
    </location>
</feature>
<feature type="compositionally biased region" description="Polar residues" evidence="11">
    <location>
        <begin position="23"/>
        <end position="32"/>
    </location>
</feature>
<evidence type="ECO:0000313" key="14">
    <source>
        <dbReference type="RefSeq" id="XP_011300923.1"/>
    </source>
</evidence>
<evidence type="ECO:0000256" key="1">
    <source>
        <dbReference type="ARBA" id="ARBA00004477"/>
    </source>
</evidence>
<dbReference type="OrthoDB" id="10039049at2759"/>
<feature type="transmembrane region" description="Helical" evidence="12">
    <location>
        <begin position="173"/>
        <end position="191"/>
    </location>
</feature>
<accession>A0A9R1TYE9</accession>
<dbReference type="Proteomes" id="UP000694866">
    <property type="component" value="Unplaced"/>
</dbReference>
<dbReference type="GO" id="GO:0008374">
    <property type="term" value="F:O-acyltransferase activity"/>
    <property type="evidence" value="ECO:0007669"/>
    <property type="project" value="InterPro"/>
</dbReference>
<feature type="transmembrane region" description="Helical" evidence="12">
    <location>
        <begin position="489"/>
        <end position="508"/>
    </location>
</feature>
<dbReference type="GeneID" id="105265222"/>
<evidence type="ECO:0000256" key="3">
    <source>
        <dbReference type="ARBA" id="ARBA00022679"/>
    </source>
</evidence>
<feature type="transmembrane region" description="Helical" evidence="12">
    <location>
        <begin position="280"/>
        <end position="297"/>
    </location>
</feature>
<gene>
    <name evidence="14" type="primary">LOC105265222</name>
</gene>
<dbReference type="InterPro" id="IPR004299">
    <property type="entry name" value="MBOAT_fam"/>
</dbReference>
<feature type="compositionally biased region" description="Polar residues" evidence="11">
    <location>
        <begin position="1"/>
        <end position="10"/>
    </location>
</feature>
<keyword evidence="8 9" id="KW-0012">Acyltransferase</keyword>
<evidence type="ECO:0000256" key="10">
    <source>
        <dbReference type="PIRSR" id="PIRSR000439-1"/>
    </source>
</evidence>
<keyword evidence="6 12" id="KW-1133">Transmembrane helix</keyword>
<dbReference type="PIRSF" id="PIRSF000439">
    <property type="entry name" value="Oat_ACAT_DAG_ARE"/>
    <property type="match status" value="1"/>
</dbReference>
<evidence type="ECO:0000256" key="5">
    <source>
        <dbReference type="ARBA" id="ARBA00022824"/>
    </source>
</evidence>
<dbReference type="PANTHER" id="PTHR10408">
    <property type="entry name" value="STEROL O-ACYLTRANSFERASE"/>
    <property type="match status" value="1"/>
</dbReference>
<sequence>MNMNSDSGIQRRSGDIPRRKMNGSENPRSLNEQMVGGMSIENVRERMQRLQQDVLDQVGDRLTDMVTEVVEEIEYIAHTGIARNEPEKGYNDKKKMGASGKLPEKDFQIRNSVLTDVLNDVKHLRPIYNVWLMILLTLLLHTISNDLIEKGRVNVGFVTIAAGLAKFPDVIRFWSLMIISSFSVYAFHSFWAHRRVNYISNSLGVKLWDYTWLLIFFAYQLAFLFLPARAVLLAELPPPSSLIVIMEQVRMIMKIHAFVRSTVPRVTSYKPHTEGRELDFPGFSKFLYFMFAPTLIYRDNYPRTRTINWSFVLWHFLEVGFVIFFVAFLCERFIFPTYKNFGIEPVTFGNVLPKIFSSFLPGLGMFLSGFYCLLHAWMNAWAELLRFGDRMFYKDWWNSTSYDSYYRNWNVVIHDWLYTYIYKDFYEIVFPRKKGLAMFSVFFVSALFHEYILSIGFRLFYPMMFIIFSTSGFPLVWLTQKRSHTFGNVFLWFSLLSGNGILLSVYAMEYFARINCPGFGDEMLNLILPRSWLCNSTIMKSF</sequence>
<dbReference type="AlphaFoldDB" id="A0A9R1TYE9"/>
<evidence type="ECO:0000256" key="6">
    <source>
        <dbReference type="ARBA" id="ARBA00022989"/>
    </source>
</evidence>
<evidence type="ECO:0000256" key="7">
    <source>
        <dbReference type="ARBA" id="ARBA00023136"/>
    </source>
</evidence>
<evidence type="ECO:0000313" key="13">
    <source>
        <dbReference type="Proteomes" id="UP000694866"/>
    </source>
</evidence>
<protein>
    <recommendedName>
        <fullName evidence="9">O-acyltransferase</fullName>
    </recommendedName>
</protein>
<dbReference type="GO" id="GO:0005789">
    <property type="term" value="C:endoplasmic reticulum membrane"/>
    <property type="evidence" value="ECO:0007669"/>
    <property type="project" value="UniProtKB-SubCell"/>
</dbReference>
<evidence type="ECO:0000256" key="11">
    <source>
        <dbReference type="SAM" id="MobiDB-lite"/>
    </source>
</evidence>
<keyword evidence="7 9" id="KW-0472">Membrane</keyword>
<dbReference type="InterPro" id="IPR014371">
    <property type="entry name" value="Oat_ACAT_DAG_ARE"/>
</dbReference>
<reference evidence="14" key="1">
    <citation type="submission" date="2025-08" db="UniProtKB">
        <authorList>
            <consortium name="RefSeq"/>
        </authorList>
    </citation>
    <scope>IDENTIFICATION</scope>
    <source>
        <strain evidence="14">USDA-PBARC FA_bdor</strain>
        <tissue evidence="14">Whole organism</tissue>
    </source>
</reference>
<comment type="similarity">
    <text evidence="2 9">Belongs to the membrane-bound acyltransferase family. Sterol o-acyltransferase subfamily.</text>
</comment>
<keyword evidence="3 9" id="KW-0808">Transferase</keyword>
<keyword evidence="13" id="KW-1185">Reference proteome</keyword>
<feature type="transmembrane region" description="Helical" evidence="12">
    <location>
        <begin position="212"/>
        <end position="232"/>
    </location>
</feature>
<evidence type="ECO:0000256" key="8">
    <source>
        <dbReference type="ARBA" id="ARBA00023315"/>
    </source>
</evidence>
<keyword evidence="4 12" id="KW-0812">Transmembrane</keyword>
<name>A0A9R1TYE9_9HYME</name>
<proteinExistence type="inferred from homology"/>
<evidence type="ECO:0000256" key="12">
    <source>
        <dbReference type="SAM" id="Phobius"/>
    </source>
</evidence>
<evidence type="ECO:0000256" key="4">
    <source>
        <dbReference type="ARBA" id="ARBA00022692"/>
    </source>
</evidence>
<feature type="region of interest" description="Disordered" evidence="11">
    <location>
        <begin position="1"/>
        <end position="32"/>
    </location>
</feature>
<evidence type="ECO:0000256" key="9">
    <source>
        <dbReference type="PIRNR" id="PIRNR000439"/>
    </source>
</evidence>
<organism evidence="13 14">
    <name type="scientific">Fopius arisanus</name>
    <dbReference type="NCBI Taxonomy" id="64838"/>
    <lineage>
        <taxon>Eukaryota</taxon>
        <taxon>Metazoa</taxon>
        <taxon>Ecdysozoa</taxon>
        <taxon>Arthropoda</taxon>
        <taxon>Hexapoda</taxon>
        <taxon>Insecta</taxon>
        <taxon>Pterygota</taxon>
        <taxon>Neoptera</taxon>
        <taxon>Endopterygota</taxon>
        <taxon>Hymenoptera</taxon>
        <taxon>Apocrita</taxon>
        <taxon>Ichneumonoidea</taxon>
        <taxon>Braconidae</taxon>
        <taxon>Opiinae</taxon>
        <taxon>Fopius</taxon>
    </lineage>
</organism>
<keyword evidence="5 9" id="KW-0256">Endoplasmic reticulum</keyword>
<dbReference type="PANTHER" id="PTHR10408:SF8">
    <property type="entry name" value="O-ACYLTRANSFERASE"/>
    <property type="match status" value="1"/>
</dbReference>
<feature type="transmembrane region" description="Helical" evidence="12">
    <location>
        <begin position="309"/>
        <end position="335"/>
    </location>
</feature>